<dbReference type="GO" id="GO:0005737">
    <property type="term" value="C:cytoplasm"/>
    <property type="evidence" value="ECO:0007669"/>
    <property type="project" value="TreeGrafter"/>
</dbReference>
<dbReference type="CDD" id="cd00160">
    <property type="entry name" value="RhoGEF"/>
    <property type="match status" value="1"/>
</dbReference>
<feature type="coiled-coil region" evidence="1">
    <location>
        <begin position="674"/>
        <end position="701"/>
    </location>
</feature>
<dbReference type="SUPFAM" id="SSF50729">
    <property type="entry name" value="PH domain-like"/>
    <property type="match status" value="1"/>
</dbReference>
<evidence type="ECO:0000256" key="2">
    <source>
        <dbReference type="SAM" id="MobiDB-lite"/>
    </source>
</evidence>
<evidence type="ECO:0000313" key="4">
    <source>
        <dbReference type="EMBL" id="CAB3408022.1"/>
    </source>
</evidence>
<dbReference type="SMART" id="SM00325">
    <property type="entry name" value="RhoGEF"/>
    <property type="match status" value="1"/>
</dbReference>
<dbReference type="InterPro" id="IPR000219">
    <property type="entry name" value="DH_dom"/>
</dbReference>
<dbReference type="GO" id="GO:0005085">
    <property type="term" value="F:guanyl-nucleotide exchange factor activity"/>
    <property type="evidence" value="ECO:0007669"/>
    <property type="project" value="InterPro"/>
</dbReference>
<dbReference type="PANTHER" id="PTHR45818:SF3">
    <property type="entry name" value="PROTEIN VAV"/>
    <property type="match status" value="1"/>
</dbReference>
<accession>A0A8S1F8Q6</accession>
<dbReference type="PROSITE" id="PS50010">
    <property type="entry name" value="DH_2"/>
    <property type="match status" value="1"/>
</dbReference>
<sequence>MGTRLSCSCSQAECWNADESSLRIDAELFELSADGSKWEKLDGRLAKVRVFNNFDESQPRLIATSSSGQVLLDTLVPIGEKVHKVSDFFVYLRAENRTIGFNTLSARDTSLFISQTCNTTPFNMFQHSFSASISRIATFEGDTIVECKEAPEVTNIGLSPLSMTFNFKGSPVCIDLLESFASPSEVENCVDIAHANNIFRILISAHAHLFLIQALNISSLLLARTTSTAVAINYLTRQNEKIQQKLIGLLETSESSADGNEGLREQLLLKNVVVTQRLNSLQGQPLPGIELIEHDISPHISTRLLANCRLPSLFLFHFNMNSFRIWRKPMDIHDQQPSTSGGVVHQIPINIIPGEHITTVNGTTTFHTTTPPPKPTTSLAEASAMRKREMAEQRKELDGDGDGIDYHVRKTNGRLGLTIYAHNEDGVIRAEVRGVTSFAPRCAQVGDAVIAVDGELISSVRCASDVEKLLRVGKVIHLRRKNTQIPKAPVQLDPATLRTIDKKGGCAKLSMALQELLVTEKKYVADLREMNDVFLCIRAVREIMHSALRLYKIQTGFVDSIEEAIGDMSRQDISASQIRDSAMRVSAVFVNKCADFKIYAEYAAAYLRLQHEIKHQKELLAKLEAVNSTREQHCSWESRMIKPVQRIVQYPLLLRNIMEACSKDVRERVHVETALQKMQTLAEYVNEMQRLHEEYAQYIETVRKAHEPMLIEKGVRIDTRDLLIFAHIKWRDAPSDHYVIFVFHTVVLLLPSYARKEIKMKWTRVLPINEVDVDEMSQDGMNLRLYHAAFEGPNGQLSHSNPNTVYHIECCQPQLKQQLIKSIKKARTTFSRESHRPLSGSSQSDGGYVSEVSKEHRLSK</sequence>
<dbReference type="AlphaFoldDB" id="A0A8S1F8Q6"/>
<dbReference type="Proteomes" id="UP000494206">
    <property type="component" value="Unassembled WGS sequence"/>
</dbReference>
<dbReference type="Gene3D" id="2.30.29.30">
    <property type="entry name" value="Pleckstrin-homology domain (PH domain)/Phosphotyrosine-binding domain (PTB)"/>
    <property type="match status" value="1"/>
</dbReference>
<dbReference type="Pfam" id="PF23014">
    <property type="entry name" value="PH_Tiam1"/>
    <property type="match status" value="1"/>
</dbReference>
<dbReference type="InterPro" id="IPR011993">
    <property type="entry name" value="PH-like_dom_sf"/>
</dbReference>
<protein>
    <recommendedName>
        <fullName evidence="3">DH domain-containing protein</fullName>
    </recommendedName>
</protein>
<dbReference type="PANTHER" id="PTHR45818">
    <property type="entry name" value="PROTEIN VAV"/>
    <property type="match status" value="1"/>
</dbReference>
<feature type="region of interest" description="Disordered" evidence="2">
    <location>
        <begin position="826"/>
        <end position="860"/>
    </location>
</feature>
<name>A0A8S1F8Q6_9PELO</name>
<dbReference type="SUPFAM" id="SSF48065">
    <property type="entry name" value="DBL homology domain (DH-domain)"/>
    <property type="match status" value="1"/>
</dbReference>
<evidence type="ECO:0000256" key="1">
    <source>
        <dbReference type="SAM" id="Coils"/>
    </source>
</evidence>
<dbReference type="EMBL" id="CADEPM010000006">
    <property type="protein sequence ID" value="CAB3408022.1"/>
    <property type="molecule type" value="Genomic_DNA"/>
</dbReference>
<proteinExistence type="predicted"/>
<dbReference type="Gene3D" id="1.20.900.10">
    <property type="entry name" value="Dbl homology (DH) domain"/>
    <property type="match status" value="1"/>
</dbReference>
<comment type="caution">
    <text evidence="4">The sequence shown here is derived from an EMBL/GenBank/DDBJ whole genome shotgun (WGS) entry which is preliminary data.</text>
</comment>
<dbReference type="OrthoDB" id="1594986at2759"/>
<dbReference type="Pfam" id="PF00621">
    <property type="entry name" value="RhoGEF"/>
    <property type="match status" value="1"/>
</dbReference>
<gene>
    <name evidence="4" type="ORF">CBOVIS_LOCUS9859</name>
</gene>
<reference evidence="4 5" key="1">
    <citation type="submission" date="2020-04" db="EMBL/GenBank/DDBJ databases">
        <authorList>
            <person name="Laetsch R D."/>
            <person name="Stevens L."/>
            <person name="Kumar S."/>
            <person name="Blaxter L. M."/>
        </authorList>
    </citation>
    <scope>NUCLEOTIDE SEQUENCE [LARGE SCALE GENOMIC DNA]</scope>
</reference>
<keyword evidence="1" id="KW-0175">Coiled coil</keyword>
<organism evidence="4 5">
    <name type="scientific">Caenorhabditis bovis</name>
    <dbReference type="NCBI Taxonomy" id="2654633"/>
    <lineage>
        <taxon>Eukaryota</taxon>
        <taxon>Metazoa</taxon>
        <taxon>Ecdysozoa</taxon>
        <taxon>Nematoda</taxon>
        <taxon>Chromadorea</taxon>
        <taxon>Rhabditida</taxon>
        <taxon>Rhabditina</taxon>
        <taxon>Rhabditomorpha</taxon>
        <taxon>Rhabditoidea</taxon>
        <taxon>Rhabditidae</taxon>
        <taxon>Peloderinae</taxon>
        <taxon>Caenorhabditis</taxon>
    </lineage>
</organism>
<evidence type="ECO:0000313" key="5">
    <source>
        <dbReference type="Proteomes" id="UP000494206"/>
    </source>
</evidence>
<dbReference type="InterPro" id="IPR035899">
    <property type="entry name" value="DBL_dom_sf"/>
</dbReference>
<keyword evidence="5" id="KW-1185">Reference proteome</keyword>
<dbReference type="InterPro" id="IPR055230">
    <property type="entry name" value="PH_Tiam1/2"/>
</dbReference>
<evidence type="ECO:0000259" key="3">
    <source>
        <dbReference type="PROSITE" id="PS50010"/>
    </source>
</evidence>
<feature type="domain" description="DH" evidence="3">
    <location>
        <begin position="508"/>
        <end position="688"/>
    </location>
</feature>